<evidence type="ECO:0000313" key="2">
    <source>
        <dbReference type="Proteomes" id="UP000308092"/>
    </source>
</evidence>
<proteinExistence type="predicted"/>
<organism evidence="1 2">
    <name type="scientific">Aspergillus tanneri</name>
    <dbReference type="NCBI Taxonomy" id="1220188"/>
    <lineage>
        <taxon>Eukaryota</taxon>
        <taxon>Fungi</taxon>
        <taxon>Dikarya</taxon>
        <taxon>Ascomycota</taxon>
        <taxon>Pezizomycotina</taxon>
        <taxon>Eurotiomycetes</taxon>
        <taxon>Eurotiomycetidae</taxon>
        <taxon>Eurotiales</taxon>
        <taxon>Aspergillaceae</taxon>
        <taxon>Aspergillus</taxon>
        <taxon>Aspergillus subgen. Circumdati</taxon>
    </lineage>
</organism>
<evidence type="ECO:0000313" key="1">
    <source>
        <dbReference type="EMBL" id="THC90387.1"/>
    </source>
</evidence>
<reference evidence="1 2" key="1">
    <citation type="submission" date="2019-03" db="EMBL/GenBank/DDBJ databases">
        <title>The genome sequence of a newly discovered highly antifungal drug resistant Aspergillus species, Aspergillus tanneri NIH 1004.</title>
        <authorList>
            <person name="Mounaud S."/>
            <person name="Singh I."/>
            <person name="Joardar V."/>
            <person name="Pakala S."/>
            <person name="Pakala S."/>
            <person name="Venepally P."/>
            <person name="Hoover J."/>
            <person name="Nierman W."/>
            <person name="Chung J."/>
            <person name="Losada L."/>
        </authorList>
    </citation>
    <scope>NUCLEOTIDE SEQUENCE [LARGE SCALE GENOMIC DNA]</scope>
    <source>
        <strain evidence="1 2">NIH1004</strain>
    </source>
</reference>
<dbReference type="AlphaFoldDB" id="A0A4S3J880"/>
<protein>
    <recommendedName>
        <fullName evidence="3">F-box domain-containing protein</fullName>
    </recommendedName>
</protein>
<comment type="caution">
    <text evidence="1">The sequence shown here is derived from an EMBL/GenBank/DDBJ whole genome shotgun (WGS) entry which is preliminary data.</text>
</comment>
<dbReference type="Proteomes" id="UP000308092">
    <property type="component" value="Unassembled WGS sequence"/>
</dbReference>
<dbReference type="EMBL" id="SOSA01000526">
    <property type="protein sequence ID" value="THC90387.1"/>
    <property type="molecule type" value="Genomic_DNA"/>
</dbReference>
<keyword evidence="2" id="KW-1185">Reference proteome</keyword>
<gene>
    <name evidence="1" type="ORF">EYZ11_010150</name>
</gene>
<name>A0A4S3J880_9EURO</name>
<dbReference type="VEuPathDB" id="FungiDB:EYZ11_010150"/>
<sequence length="72" mass="7782">MRLLRGLLNSHKVIVTSDLTSLAAMLLAELPTEILSVIFSYIPNGGCLVHIMQDISPGLLVHCLLDLNTAVL</sequence>
<evidence type="ECO:0008006" key="3">
    <source>
        <dbReference type="Google" id="ProtNLM"/>
    </source>
</evidence>
<accession>A0A4S3J880</accession>